<reference evidence="3" key="1">
    <citation type="journal article" date="2019" name="Int. J. Syst. Evol. Microbiol.">
        <title>The Global Catalogue of Microorganisms (GCM) 10K type strain sequencing project: providing services to taxonomists for standard genome sequencing and annotation.</title>
        <authorList>
            <consortium name="The Broad Institute Genomics Platform"/>
            <consortium name="The Broad Institute Genome Sequencing Center for Infectious Disease"/>
            <person name="Wu L."/>
            <person name="Ma J."/>
        </authorList>
    </citation>
    <scope>NUCLEOTIDE SEQUENCE [LARGE SCALE GENOMIC DNA]</scope>
    <source>
        <strain evidence="3">CECT 7184</strain>
    </source>
</reference>
<comment type="caution">
    <text evidence="2">The sequence shown here is derived from an EMBL/GenBank/DDBJ whole genome shotgun (WGS) entry which is preliminary data.</text>
</comment>
<evidence type="ECO:0000313" key="3">
    <source>
        <dbReference type="Proteomes" id="UP001242368"/>
    </source>
</evidence>
<sequence>MKNILLYLFVGATLLFSTLSCNQKSKKADEANEKVENTSSENKVAKFSIQEMVSDYLTLKNGLVADNSEAAAKAGKRLFETLNAVDIAIVPEDKKQEYKDITDDAKENAEHIAKNEGNITHQREHLVALSKDINDLIVLFGTSQKLYQIHCPMYNNGKGAIWISETDSIKNPYYGNGNKMFSCGSVKKTF</sequence>
<accession>A0ABT8CST7</accession>
<proteinExistence type="predicted"/>
<dbReference type="EMBL" id="JAUFQU010000001">
    <property type="protein sequence ID" value="MDN3707465.1"/>
    <property type="molecule type" value="Genomic_DNA"/>
</dbReference>
<evidence type="ECO:0000259" key="1">
    <source>
        <dbReference type="Pfam" id="PF11827"/>
    </source>
</evidence>
<dbReference type="InterPro" id="IPR021782">
    <property type="entry name" value="DUF3347"/>
</dbReference>
<keyword evidence="3" id="KW-1185">Reference proteome</keyword>
<dbReference type="RefSeq" id="WP_290363438.1">
    <property type="nucleotide sequence ID" value="NZ_JAUFQU010000001.1"/>
</dbReference>
<evidence type="ECO:0000313" key="2">
    <source>
        <dbReference type="EMBL" id="MDN3707465.1"/>
    </source>
</evidence>
<dbReference type="PROSITE" id="PS51257">
    <property type="entry name" value="PROKAR_LIPOPROTEIN"/>
    <property type="match status" value="1"/>
</dbReference>
<dbReference type="Pfam" id="PF11827">
    <property type="entry name" value="DUF3347"/>
    <property type="match status" value="1"/>
</dbReference>
<name>A0ABT8CST7_9FLAO</name>
<organism evidence="2 3">
    <name type="scientific">Paenimyroides ceti</name>
    <dbReference type="NCBI Taxonomy" id="395087"/>
    <lineage>
        <taxon>Bacteria</taxon>
        <taxon>Pseudomonadati</taxon>
        <taxon>Bacteroidota</taxon>
        <taxon>Flavobacteriia</taxon>
        <taxon>Flavobacteriales</taxon>
        <taxon>Flavobacteriaceae</taxon>
        <taxon>Paenimyroides</taxon>
    </lineage>
</organism>
<protein>
    <submittedName>
        <fullName evidence="2">DUF3347 domain-containing protein</fullName>
    </submittedName>
</protein>
<gene>
    <name evidence="2" type="ORF">QW060_10015</name>
</gene>
<dbReference type="Proteomes" id="UP001242368">
    <property type="component" value="Unassembled WGS sequence"/>
</dbReference>
<feature type="domain" description="DUF3347" evidence="1">
    <location>
        <begin position="53"/>
        <end position="145"/>
    </location>
</feature>